<evidence type="ECO:0000313" key="3">
    <source>
        <dbReference type="EMBL" id="RKG53884.1"/>
    </source>
</evidence>
<dbReference type="EMBL" id="RAXZ01000005">
    <property type="protein sequence ID" value="RKG53884.1"/>
    <property type="molecule type" value="Genomic_DNA"/>
</dbReference>
<evidence type="ECO:0000313" key="4">
    <source>
        <dbReference type="Proteomes" id="UP000281084"/>
    </source>
</evidence>
<sequence length="182" mass="19672">MKLLKHSLIGAALLVASPVLFANTAISANSSTQVAVQAQTPGVLNNLGQDIKTIAHKTGDTIVQGAEHTKEASQEKWDTTKNKVAEIKATQEAKAEEHKQSLHDEAEKSHDLLKSKTEQSKKFASNQSEKTKSYLKSKNQKLKDHINQPRSAGFDGESSAQVKTPVGSAEIKTSAKTEVSKK</sequence>
<comment type="caution">
    <text evidence="3">The sequence shown here is derived from an EMBL/GenBank/DDBJ whole genome shotgun (WGS) entry which is preliminary data.</text>
</comment>
<proteinExistence type="predicted"/>
<accession>A0A3A8GFS4</accession>
<organism evidence="3 4">
    <name type="scientific">Acinetobacter cumulans</name>
    <dbReference type="NCBI Taxonomy" id="2136182"/>
    <lineage>
        <taxon>Bacteria</taxon>
        <taxon>Pseudomonadati</taxon>
        <taxon>Pseudomonadota</taxon>
        <taxon>Gammaproteobacteria</taxon>
        <taxon>Moraxellales</taxon>
        <taxon>Moraxellaceae</taxon>
        <taxon>Acinetobacter</taxon>
    </lineage>
</organism>
<name>A0A3A8GFS4_9GAMM</name>
<feature type="region of interest" description="Disordered" evidence="1">
    <location>
        <begin position="66"/>
        <end position="182"/>
    </location>
</feature>
<feature type="compositionally biased region" description="Basic and acidic residues" evidence="1">
    <location>
        <begin position="173"/>
        <end position="182"/>
    </location>
</feature>
<protein>
    <submittedName>
        <fullName evidence="3">Uncharacterized protein</fullName>
    </submittedName>
</protein>
<feature type="compositionally biased region" description="Basic and acidic residues" evidence="1">
    <location>
        <begin position="67"/>
        <end position="121"/>
    </location>
</feature>
<dbReference type="RefSeq" id="WP_120367115.1">
    <property type="nucleotide sequence ID" value="NZ_RAXZ01000005.1"/>
</dbReference>
<keyword evidence="2" id="KW-0732">Signal</keyword>
<dbReference type="Proteomes" id="UP000281084">
    <property type="component" value="Unassembled WGS sequence"/>
</dbReference>
<feature type="chain" id="PRO_5017275146" evidence="2">
    <location>
        <begin position="23"/>
        <end position="182"/>
    </location>
</feature>
<gene>
    <name evidence="3" type="ORF">D7V64_05585</name>
</gene>
<feature type="signal peptide" evidence="2">
    <location>
        <begin position="1"/>
        <end position="22"/>
    </location>
</feature>
<reference evidence="3 4" key="1">
    <citation type="submission" date="2018-09" db="EMBL/GenBank/DDBJ databases">
        <title>The draft genome of Acinetobacter spp. strains.</title>
        <authorList>
            <person name="Qin J."/>
            <person name="Feng Y."/>
            <person name="Zong Z."/>
        </authorList>
    </citation>
    <scope>NUCLEOTIDE SEQUENCE [LARGE SCALE GENOMIC DNA]</scope>
    <source>
        <strain evidence="3 4">WCHAc060002</strain>
    </source>
</reference>
<dbReference type="AlphaFoldDB" id="A0A3A8GFS4"/>
<evidence type="ECO:0000256" key="2">
    <source>
        <dbReference type="SAM" id="SignalP"/>
    </source>
</evidence>
<evidence type="ECO:0000256" key="1">
    <source>
        <dbReference type="SAM" id="MobiDB-lite"/>
    </source>
</evidence>